<gene>
    <name evidence="1" type="ORF">SMRZ_LOCUS17617</name>
</gene>
<name>A0A183MNJ2_9TREM</name>
<protein>
    <submittedName>
        <fullName evidence="1">Uncharacterized protein</fullName>
    </submittedName>
</protein>
<dbReference type="EMBL" id="UZAI01017420">
    <property type="protein sequence ID" value="VDP24379.1"/>
    <property type="molecule type" value="Genomic_DNA"/>
</dbReference>
<proteinExistence type="predicted"/>
<evidence type="ECO:0000313" key="1">
    <source>
        <dbReference type="EMBL" id="VDP24379.1"/>
    </source>
</evidence>
<reference evidence="1 2" key="1">
    <citation type="submission" date="2018-11" db="EMBL/GenBank/DDBJ databases">
        <authorList>
            <consortium name="Pathogen Informatics"/>
        </authorList>
    </citation>
    <scope>NUCLEOTIDE SEQUENCE [LARGE SCALE GENOMIC DNA]</scope>
    <source>
        <strain evidence="1 2">Zambia</strain>
    </source>
</reference>
<keyword evidence="2" id="KW-1185">Reference proteome</keyword>
<accession>A0A183MNJ2</accession>
<dbReference type="AlphaFoldDB" id="A0A183MNJ2"/>
<evidence type="ECO:0000313" key="2">
    <source>
        <dbReference type="Proteomes" id="UP000277204"/>
    </source>
</evidence>
<organism evidence="1 2">
    <name type="scientific">Schistosoma margrebowiei</name>
    <dbReference type="NCBI Taxonomy" id="48269"/>
    <lineage>
        <taxon>Eukaryota</taxon>
        <taxon>Metazoa</taxon>
        <taxon>Spiralia</taxon>
        <taxon>Lophotrochozoa</taxon>
        <taxon>Platyhelminthes</taxon>
        <taxon>Trematoda</taxon>
        <taxon>Digenea</taxon>
        <taxon>Strigeidida</taxon>
        <taxon>Schistosomatoidea</taxon>
        <taxon>Schistosomatidae</taxon>
        <taxon>Schistosoma</taxon>
    </lineage>
</organism>
<dbReference type="Proteomes" id="UP000277204">
    <property type="component" value="Unassembled WGS sequence"/>
</dbReference>
<sequence length="82" mass="9592">MKQLYDKMKKLVGKYSKPERLGRDKEGKTITDIQERWNKRVEHFGELLNRPAVLDPQDIEGAHTELITVTLPTDEEITMVIR</sequence>